<dbReference type="Gene3D" id="1.10.10.10">
    <property type="entry name" value="Winged helix-like DNA-binding domain superfamily/Winged helix DNA-binding domain"/>
    <property type="match status" value="1"/>
</dbReference>
<proteinExistence type="predicted"/>
<dbReference type="InterPro" id="IPR036388">
    <property type="entry name" value="WH-like_DNA-bd_sf"/>
</dbReference>
<gene>
    <name evidence="1" type="ORF">ENU20_04885</name>
</gene>
<accession>A0A7C4NNN2</accession>
<sequence>MKIDENSYELIVSITRNCRLNIRNISRELGVNYVTIKKKISRLLSNGLFSIKPMIPAKLAGLTAGLVRVKNPPYWLFRFLSNCNRVLAYINMEGETVFLIYGRDKQEVVDLINRIMECNDELLEFTIEFGKLPLTQLIPIKNIEQDNGICNSYCNCGFCIIGNGYIKGKK</sequence>
<evidence type="ECO:0000313" key="1">
    <source>
        <dbReference type="EMBL" id="HGQ74391.1"/>
    </source>
</evidence>
<name>A0A7C4NNN2_STAMA</name>
<dbReference type="AlphaFoldDB" id="A0A7C4NNN2"/>
<organism evidence="1">
    <name type="scientific">Staphylothermus marinus</name>
    <dbReference type="NCBI Taxonomy" id="2280"/>
    <lineage>
        <taxon>Archaea</taxon>
        <taxon>Thermoproteota</taxon>
        <taxon>Thermoprotei</taxon>
        <taxon>Desulfurococcales</taxon>
        <taxon>Desulfurococcaceae</taxon>
        <taxon>Staphylothermus</taxon>
    </lineage>
</organism>
<evidence type="ECO:0008006" key="2">
    <source>
        <dbReference type="Google" id="ProtNLM"/>
    </source>
</evidence>
<comment type="caution">
    <text evidence="1">The sequence shown here is derived from an EMBL/GenBank/DDBJ whole genome shotgun (WGS) entry which is preliminary data.</text>
</comment>
<reference evidence="1" key="1">
    <citation type="journal article" date="2020" name="mSystems">
        <title>Genome- and Community-Level Interaction Insights into Carbon Utilization and Element Cycling Functions of Hydrothermarchaeota in Hydrothermal Sediment.</title>
        <authorList>
            <person name="Zhou Z."/>
            <person name="Liu Y."/>
            <person name="Xu W."/>
            <person name="Pan J."/>
            <person name="Luo Z.H."/>
            <person name="Li M."/>
        </authorList>
    </citation>
    <scope>NUCLEOTIDE SEQUENCE [LARGE SCALE GENOMIC DNA]</scope>
    <source>
        <strain evidence="1">SpSt-648</strain>
    </source>
</reference>
<dbReference type="EMBL" id="DTBP01000043">
    <property type="protein sequence ID" value="HGQ74391.1"/>
    <property type="molecule type" value="Genomic_DNA"/>
</dbReference>
<protein>
    <recommendedName>
        <fullName evidence="2">Lrp/AsnC family transcriptional regulator</fullName>
    </recommendedName>
</protein>